<evidence type="ECO:0008006" key="4">
    <source>
        <dbReference type="Google" id="ProtNLM"/>
    </source>
</evidence>
<dbReference type="Proteomes" id="UP000886595">
    <property type="component" value="Unassembled WGS sequence"/>
</dbReference>
<organism evidence="2 3">
    <name type="scientific">Brassica carinata</name>
    <name type="common">Ethiopian mustard</name>
    <name type="synonym">Abyssinian cabbage</name>
    <dbReference type="NCBI Taxonomy" id="52824"/>
    <lineage>
        <taxon>Eukaryota</taxon>
        <taxon>Viridiplantae</taxon>
        <taxon>Streptophyta</taxon>
        <taxon>Embryophyta</taxon>
        <taxon>Tracheophyta</taxon>
        <taxon>Spermatophyta</taxon>
        <taxon>Magnoliopsida</taxon>
        <taxon>eudicotyledons</taxon>
        <taxon>Gunneridae</taxon>
        <taxon>Pentapetalae</taxon>
        <taxon>rosids</taxon>
        <taxon>malvids</taxon>
        <taxon>Brassicales</taxon>
        <taxon>Brassicaceae</taxon>
        <taxon>Brassiceae</taxon>
        <taxon>Brassica</taxon>
    </lineage>
</organism>
<gene>
    <name evidence="2" type="ORF">Bca52824_053929</name>
</gene>
<dbReference type="EMBL" id="JAAMPC010000011">
    <property type="protein sequence ID" value="KAG2282709.1"/>
    <property type="molecule type" value="Genomic_DNA"/>
</dbReference>
<feature type="signal peptide" evidence="1">
    <location>
        <begin position="1"/>
        <end position="20"/>
    </location>
</feature>
<keyword evidence="1" id="KW-0732">Signal</keyword>
<protein>
    <recommendedName>
        <fullName evidence="4">Secreted protein</fullName>
    </recommendedName>
</protein>
<evidence type="ECO:0000313" key="2">
    <source>
        <dbReference type="EMBL" id="KAG2282709.1"/>
    </source>
</evidence>
<dbReference type="AlphaFoldDB" id="A0A8X7R568"/>
<evidence type="ECO:0000256" key="1">
    <source>
        <dbReference type="SAM" id="SignalP"/>
    </source>
</evidence>
<reference evidence="2 3" key="1">
    <citation type="submission" date="2020-02" db="EMBL/GenBank/DDBJ databases">
        <authorList>
            <person name="Ma Q."/>
            <person name="Huang Y."/>
            <person name="Song X."/>
            <person name="Pei D."/>
        </authorList>
    </citation>
    <scope>NUCLEOTIDE SEQUENCE [LARGE SCALE GENOMIC DNA]</scope>
    <source>
        <strain evidence="2">Sxm20200214</strain>
        <tissue evidence="2">Leaf</tissue>
    </source>
</reference>
<comment type="caution">
    <text evidence="2">The sequence shown here is derived from an EMBL/GenBank/DDBJ whole genome shotgun (WGS) entry which is preliminary data.</text>
</comment>
<name>A0A8X7R568_BRACI</name>
<keyword evidence="3" id="KW-1185">Reference proteome</keyword>
<dbReference type="OrthoDB" id="10328261at2759"/>
<proteinExistence type="predicted"/>
<evidence type="ECO:0000313" key="3">
    <source>
        <dbReference type="Proteomes" id="UP000886595"/>
    </source>
</evidence>
<sequence length="116" mass="13235">MLIDMCVLVWLLACNPGMHPDMWEEWWHPACVLNMQPDMWSTRCCPDLVQFYGFRSVIVLLDTPPGSPKNCPEAKGGSVRVQISFFIVKPRLYARQYQSSPLQSSRPMGFGQVLSD</sequence>
<feature type="chain" id="PRO_5036452447" description="Secreted protein" evidence="1">
    <location>
        <begin position="21"/>
        <end position="116"/>
    </location>
</feature>
<accession>A0A8X7R568</accession>